<dbReference type="AlphaFoldDB" id="A0A1D1XFF7"/>
<dbReference type="Gene3D" id="1.20.5.110">
    <property type="match status" value="1"/>
</dbReference>
<evidence type="ECO:0000313" key="3">
    <source>
        <dbReference type="EMBL" id="JAT41133.1"/>
    </source>
</evidence>
<feature type="region of interest" description="Disordered" evidence="2">
    <location>
        <begin position="1"/>
        <end position="35"/>
    </location>
</feature>
<feature type="compositionally biased region" description="Low complexity" evidence="2">
    <location>
        <begin position="1"/>
        <end position="12"/>
    </location>
</feature>
<feature type="compositionally biased region" description="Polar residues" evidence="2">
    <location>
        <begin position="133"/>
        <end position="143"/>
    </location>
</feature>
<proteinExistence type="inferred from homology"/>
<evidence type="ECO:0000256" key="2">
    <source>
        <dbReference type="SAM" id="MobiDB-lite"/>
    </source>
</evidence>
<evidence type="ECO:0000256" key="1">
    <source>
        <dbReference type="ARBA" id="ARBA00006290"/>
    </source>
</evidence>
<feature type="compositionally biased region" description="Low complexity" evidence="2">
    <location>
        <begin position="109"/>
        <end position="119"/>
    </location>
</feature>
<protein>
    <submittedName>
        <fullName evidence="3">WASH complex subunit CCDC53</fullName>
    </submittedName>
</protein>
<feature type="compositionally biased region" description="Pro residues" evidence="2">
    <location>
        <begin position="13"/>
        <end position="28"/>
    </location>
</feature>
<dbReference type="InterPro" id="IPR019309">
    <property type="entry name" value="WASHC3"/>
</dbReference>
<dbReference type="PANTHER" id="PTHR13015">
    <property type="entry name" value="PROTEIN AD-016-RELATED"/>
    <property type="match status" value="1"/>
</dbReference>
<gene>
    <name evidence="3" type="primary">Ccdc53_3</name>
    <name evidence="3" type="ORF">g.37497</name>
</gene>
<accession>A0A1D1XFF7</accession>
<feature type="region of interest" description="Disordered" evidence="2">
    <location>
        <begin position="96"/>
        <end position="144"/>
    </location>
</feature>
<dbReference type="Pfam" id="PF10152">
    <property type="entry name" value="CCDC53"/>
    <property type="match status" value="1"/>
</dbReference>
<dbReference type="GO" id="GO:0071203">
    <property type="term" value="C:WASH complex"/>
    <property type="evidence" value="ECO:0007669"/>
    <property type="project" value="InterPro"/>
</dbReference>
<dbReference type="EMBL" id="GDJX01026803">
    <property type="protein sequence ID" value="JAT41133.1"/>
    <property type="molecule type" value="Transcribed_RNA"/>
</dbReference>
<comment type="similarity">
    <text evidence="1">Belongs to the CCDC53 family.</text>
</comment>
<sequence length="180" mass="19042">MRRNAAPAAAGAPLPPYAPAPPAWPPPSQEEQQDEAAAAAALAISDRRTLYLVNIFLGSAARFLNSFAAVCEDKLADVHRRILRLDSTLRLLEAKLSGTSKSGDGEGGCPEQEQPQCSPSSPPPPPRHPPDQLDTSSTDSPTTGAEARKVLGIIKSGWDDYPVLVWMIAATASVQQALPI</sequence>
<dbReference type="GO" id="GO:0006887">
    <property type="term" value="P:exocytosis"/>
    <property type="evidence" value="ECO:0007669"/>
    <property type="project" value="TreeGrafter"/>
</dbReference>
<dbReference type="GO" id="GO:0030041">
    <property type="term" value="P:actin filament polymerization"/>
    <property type="evidence" value="ECO:0007669"/>
    <property type="project" value="TreeGrafter"/>
</dbReference>
<reference evidence="3" key="1">
    <citation type="submission" date="2015-07" db="EMBL/GenBank/DDBJ databases">
        <title>Transcriptome Assembly of Anthurium amnicola.</title>
        <authorList>
            <person name="Suzuki J."/>
        </authorList>
    </citation>
    <scope>NUCLEOTIDE SEQUENCE</scope>
</reference>
<dbReference type="PANTHER" id="PTHR13015:SF0">
    <property type="entry name" value="WASH COMPLEX SUBUNIT 3"/>
    <property type="match status" value="1"/>
</dbReference>
<name>A0A1D1XFF7_9ARAE</name>
<organism evidence="3">
    <name type="scientific">Anthurium amnicola</name>
    <dbReference type="NCBI Taxonomy" id="1678845"/>
    <lineage>
        <taxon>Eukaryota</taxon>
        <taxon>Viridiplantae</taxon>
        <taxon>Streptophyta</taxon>
        <taxon>Embryophyta</taxon>
        <taxon>Tracheophyta</taxon>
        <taxon>Spermatophyta</taxon>
        <taxon>Magnoliopsida</taxon>
        <taxon>Liliopsida</taxon>
        <taxon>Araceae</taxon>
        <taxon>Pothoideae</taxon>
        <taxon>Potheae</taxon>
        <taxon>Anthurium</taxon>
    </lineage>
</organism>